<protein>
    <submittedName>
        <fullName evidence="1">Uncharacterized protein</fullName>
    </submittedName>
</protein>
<name>A0AAW4PIR3_9EURY</name>
<evidence type="ECO:0000313" key="1">
    <source>
        <dbReference type="EMBL" id="MBX0297438.1"/>
    </source>
</evidence>
<gene>
    <name evidence="1" type="ORF">EGH23_21395</name>
</gene>
<dbReference type="RefSeq" id="WP_220582025.1">
    <property type="nucleotide sequence ID" value="NZ_RKLT01000019.1"/>
</dbReference>
<dbReference type="InterPro" id="IPR041025">
    <property type="entry name" value="HNH_repeat"/>
</dbReference>
<dbReference type="AlphaFoldDB" id="A0AAW4PIR3"/>
<dbReference type="Pfam" id="PF18780">
    <property type="entry name" value="HNH_repeat"/>
    <property type="match status" value="3"/>
</dbReference>
<proteinExistence type="predicted"/>
<accession>A0AAW4PIR3</accession>
<sequence>MTVREELIAELKRLQAETGRTPTKALMVGKGKFDPEQYREQFGSWEEALRVAGFDPEARDRERYDTLSQLDQESQTKIQMLLESNEYELFFRGQLLAEVNRLAVELDEAPSITDLRKYGRYSDNNYFKYFGSWSEAIKEIGVSPNEVPTRISDLELLAELRRVAEAIDAKPRTKDIRERGKYSVQTYYSHFESWDAACEQAGILSTTGG</sequence>
<evidence type="ECO:0000313" key="2">
    <source>
        <dbReference type="Proteomes" id="UP001430455"/>
    </source>
</evidence>
<dbReference type="Proteomes" id="UP001430455">
    <property type="component" value="Unassembled WGS sequence"/>
</dbReference>
<reference evidence="1 2" key="1">
    <citation type="submission" date="2021-06" db="EMBL/GenBank/DDBJ databases">
        <title>Halomicroarcula sp. a new haloarchaeum isolated from saline soil.</title>
        <authorList>
            <person name="Duran-Viseras A."/>
            <person name="Sanchez-Porro C."/>
            <person name="Ventosa A."/>
        </authorList>
    </citation>
    <scope>NUCLEOTIDE SEQUENCE [LARGE SCALE GENOMIC DNA]</scope>
    <source>
        <strain evidence="1 2">F27</strain>
    </source>
</reference>
<comment type="caution">
    <text evidence="1">The sequence shown here is derived from an EMBL/GenBank/DDBJ whole genome shotgun (WGS) entry which is preliminary data.</text>
</comment>
<keyword evidence="2" id="KW-1185">Reference proteome</keyword>
<organism evidence="1 2">
    <name type="scientific">Haloarcula nitratireducens</name>
    <dbReference type="NCBI Taxonomy" id="2487749"/>
    <lineage>
        <taxon>Archaea</taxon>
        <taxon>Methanobacteriati</taxon>
        <taxon>Methanobacteriota</taxon>
        <taxon>Stenosarchaea group</taxon>
        <taxon>Halobacteria</taxon>
        <taxon>Halobacteriales</taxon>
        <taxon>Haloarculaceae</taxon>
        <taxon>Haloarcula</taxon>
    </lineage>
</organism>
<dbReference type="EMBL" id="RKLT01000019">
    <property type="protein sequence ID" value="MBX0297438.1"/>
    <property type="molecule type" value="Genomic_DNA"/>
</dbReference>